<dbReference type="InterPro" id="IPR057666">
    <property type="entry name" value="DrpA_SLOG"/>
</dbReference>
<dbReference type="InterPro" id="IPR036388">
    <property type="entry name" value="WH-like_DNA-bd_sf"/>
</dbReference>
<comment type="similarity">
    <text evidence="1">Belongs to the DprA/Smf family.</text>
</comment>
<dbReference type="STRING" id="1120955.SAMN03080610_02154"/>
<dbReference type="SUPFAM" id="SSF102405">
    <property type="entry name" value="MCP/YpsA-like"/>
    <property type="match status" value="1"/>
</dbReference>
<evidence type="ECO:0000259" key="3">
    <source>
        <dbReference type="Pfam" id="PF17782"/>
    </source>
</evidence>
<dbReference type="Gene3D" id="3.40.50.450">
    <property type="match status" value="1"/>
</dbReference>
<dbReference type="OrthoDB" id="9785707at2"/>
<sequence length="377" mass="40551">MSTPPPEGVRLTAEQRRAWLRLIRSENVGPQTFRSLINHFGSASAALEALPDLSRRGGARRNIRIASEDDIDRELAAAERAGARFIGMGEPDYPPWLRHADQPPPLICMRGASEVLARPAIAIVGARNASLAGQRMAQRLASGLGEAGFAIVSGLARGIDQSAHQAALATGTVAVFAGGVDIVYPEEHRPLLDKILAQRGAAISEMAMGWQPRARDFPRRNRIIAGMSLATVVVEAAERSGSLITARLALEQNREVMAVPGSPLDPRAAGTNRLLKQGAHLITEAADVIQALPQILAPPTREGFELPPEEPEKQPLVEPANDDRSRILEALGPTPVHVDELIAHTRLSARLVAVVLLELELAGRLERHPGGRISLIY</sequence>
<dbReference type="PANTHER" id="PTHR43022">
    <property type="entry name" value="PROTEIN SMF"/>
    <property type="match status" value="1"/>
</dbReference>
<gene>
    <name evidence="4" type="ORF">SAMN03080610_02154</name>
</gene>
<dbReference type="Pfam" id="PF21102">
    <property type="entry name" value="DprA_N"/>
    <property type="match status" value="1"/>
</dbReference>
<evidence type="ECO:0000313" key="5">
    <source>
        <dbReference type="Proteomes" id="UP000199347"/>
    </source>
</evidence>
<feature type="domain" description="Smf/DprA SLOG" evidence="2">
    <location>
        <begin position="85"/>
        <end position="292"/>
    </location>
</feature>
<feature type="domain" description="DprA winged helix" evidence="3">
    <location>
        <begin position="312"/>
        <end position="371"/>
    </location>
</feature>
<reference evidence="4 5" key="1">
    <citation type="submission" date="2016-10" db="EMBL/GenBank/DDBJ databases">
        <authorList>
            <person name="de Groot N.N."/>
        </authorList>
    </citation>
    <scope>NUCLEOTIDE SEQUENCE [LARGE SCALE GENOMIC DNA]</scope>
    <source>
        <strain evidence="4 5">DSM 2698</strain>
    </source>
</reference>
<protein>
    <submittedName>
        <fullName evidence="4">DNA processing protein</fullName>
    </submittedName>
</protein>
<dbReference type="InterPro" id="IPR003488">
    <property type="entry name" value="DprA"/>
</dbReference>
<dbReference type="GO" id="GO:0009294">
    <property type="term" value="P:DNA-mediated transformation"/>
    <property type="evidence" value="ECO:0007669"/>
    <property type="project" value="InterPro"/>
</dbReference>
<evidence type="ECO:0000259" key="2">
    <source>
        <dbReference type="Pfam" id="PF02481"/>
    </source>
</evidence>
<dbReference type="Proteomes" id="UP000199347">
    <property type="component" value="Unassembled WGS sequence"/>
</dbReference>
<organism evidence="4 5">
    <name type="scientific">Afifella marina DSM 2698</name>
    <dbReference type="NCBI Taxonomy" id="1120955"/>
    <lineage>
        <taxon>Bacteria</taxon>
        <taxon>Pseudomonadati</taxon>
        <taxon>Pseudomonadota</taxon>
        <taxon>Alphaproteobacteria</taxon>
        <taxon>Hyphomicrobiales</taxon>
        <taxon>Afifellaceae</taxon>
        <taxon>Afifella</taxon>
    </lineage>
</organism>
<dbReference type="InterPro" id="IPR041614">
    <property type="entry name" value="DprA_WH"/>
</dbReference>
<keyword evidence="5" id="KW-1185">Reference proteome</keyword>
<dbReference type="RefSeq" id="WP_092812449.1">
    <property type="nucleotide sequence ID" value="NZ_FMVW01000004.1"/>
</dbReference>
<dbReference type="Pfam" id="PF17782">
    <property type="entry name" value="WHD_DprA"/>
    <property type="match status" value="1"/>
</dbReference>
<dbReference type="AlphaFoldDB" id="A0A1G5NKA9"/>
<accession>A0A1G5NKA9</accession>
<dbReference type="Pfam" id="PF02481">
    <property type="entry name" value="DNA_processg_A"/>
    <property type="match status" value="1"/>
</dbReference>
<dbReference type="NCBIfam" id="TIGR00732">
    <property type="entry name" value="dprA"/>
    <property type="match status" value="1"/>
</dbReference>
<evidence type="ECO:0000256" key="1">
    <source>
        <dbReference type="ARBA" id="ARBA00006525"/>
    </source>
</evidence>
<dbReference type="PANTHER" id="PTHR43022:SF1">
    <property type="entry name" value="PROTEIN SMF"/>
    <property type="match status" value="1"/>
</dbReference>
<evidence type="ECO:0000313" key="4">
    <source>
        <dbReference type="EMBL" id="SCZ37338.1"/>
    </source>
</evidence>
<name>A0A1G5NKA9_AFIMA</name>
<proteinExistence type="inferred from homology"/>
<dbReference type="EMBL" id="FMVW01000004">
    <property type="protein sequence ID" value="SCZ37338.1"/>
    <property type="molecule type" value="Genomic_DNA"/>
</dbReference>
<dbReference type="Gene3D" id="1.10.10.10">
    <property type="entry name" value="Winged helix-like DNA-binding domain superfamily/Winged helix DNA-binding domain"/>
    <property type="match status" value="1"/>
</dbReference>